<comment type="function">
    <text evidence="8">Catalyzes the stereoinversion of LL-2,6-diaminopimelate (L,L-DAP) to meso-diaminopimelate (meso-DAP), a precursor of L-lysine and an essential component of the bacterial peptidoglycan.</text>
</comment>
<dbReference type="Gene3D" id="3.10.310.10">
    <property type="entry name" value="Diaminopimelate Epimerase, Chain A, domain 1"/>
    <property type="match status" value="2"/>
</dbReference>
<evidence type="ECO:0000313" key="11">
    <source>
        <dbReference type="Proteomes" id="UP000599074"/>
    </source>
</evidence>
<feature type="binding site" evidence="8">
    <location>
        <begin position="92"/>
        <end position="93"/>
    </location>
    <ligand>
        <name>substrate</name>
    </ligand>
</feature>
<dbReference type="EC" id="5.1.1.7" evidence="3 8"/>
<dbReference type="InterPro" id="IPR018510">
    <property type="entry name" value="DAP_epimerase_AS"/>
</dbReference>
<evidence type="ECO:0000256" key="7">
    <source>
        <dbReference type="ARBA" id="ARBA00051712"/>
    </source>
</evidence>
<accession>A0A8J3WYG5</accession>
<dbReference type="UniPathway" id="UPA00034">
    <property type="reaction ID" value="UER00025"/>
</dbReference>
<feature type="site" description="Could be important to modulate the pK values of the two catalytic cysteine residues" evidence="8">
    <location>
        <position position="219"/>
    </location>
</feature>
<keyword evidence="8" id="KW-0963">Cytoplasm</keyword>
<dbReference type="PANTHER" id="PTHR31689">
    <property type="entry name" value="DIAMINOPIMELATE EPIMERASE, CHLOROPLASTIC"/>
    <property type="match status" value="1"/>
</dbReference>
<dbReference type="GO" id="GO:0009089">
    <property type="term" value="P:lysine biosynthetic process via diaminopimelate"/>
    <property type="evidence" value="ECO:0007669"/>
    <property type="project" value="UniProtKB-UniRule"/>
</dbReference>
<comment type="pathway">
    <text evidence="1 8">Amino-acid biosynthesis; L-lysine biosynthesis via DAP pathway; DL-2,6-diaminopimelate from LL-2,6-diaminopimelate: step 1/1.</text>
</comment>
<proteinExistence type="inferred from homology"/>
<dbReference type="PANTHER" id="PTHR31689:SF0">
    <property type="entry name" value="DIAMINOPIMELATE EPIMERASE"/>
    <property type="match status" value="1"/>
</dbReference>
<dbReference type="AlphaFoldDB" id="A0A8J3WYG5"/>
<dbReference type="Proteomes" id="UP000599074">
    <property type="component" value="Unassembled WGS sequence"/>
</dbReference>
<dbReference type="NCBIfam" id="TIGR00652">
    <property type="entry name" value="DapF"/>
    <property type="match status" value="1"/>
</dbReference>
<dbReference type="HAMAP" id="MF_00197">
    <property type="entry name" value="DAP_epimerase"/>
    <property type="match status" value="1"/>
</dbReference>
<evidence type="ECO:0000313" key="10">
    <source>
        <dbReference type="EMBL" id="GII20541.1"/>
    </source>
</evidence>
<keyword evidence="4 8" id="KW-0028">Amino-acid biosynthesis</keyword>
<name>A0A8J3WYG5_9ACTN</name>
<feature type="active site" evidence="9">
    <location>
        <position position="91"/>
    </location>
</feature>
<evidence type="ECO:0000256" key="4">
    <source>
        <dbReference type="ARBA" id="ARBA00022605"/>
    </source>
</evidence>
<comment type="caution">
    <text evidence="8">Lacks conserved residue(s) required for the propagation of feature annotation.</text>
</comment>
<dbReference type="GO" id="GO:0005829">
    <property type="term" value="C:cytosol"/>
    <property type="evidence" value="ECO:0007669"/>
    <property type="project" value="TreeGrafter"/>
</dbReference>
<feature type="active site" description="Proton acceptor" evidence="8">
    <location>
        <position position="228"/>
    </location>
</feature>
<feature type="binding site" evidence="8">
    <location>
        <begin position="219"/>
        <end position="220"/>
    </location>
    <ligand>
        <name>substrate</name>
    </ligand>
</feature>
<feature type="binding site" evidence="8">
    <location>
        <position position="196"/>
    </location>
    <ligand>
        <name>substrate</name>
    </ligand>
</feature>
<dbReference type="SUPFAM" id="SSF54506">
    <property type="entry name" value="Diaminopimelate epimerase-like"/>
    <property type="match status" value="2"/>
</dbReference>
<comment type="caution">
    <text evidence="10">The sequence shown here is derived from an EMBL/GenBank/DDBJ whole genome shotgun (WGS) entry which is preliminary data.</text>
</comment>
<evidence type="ECO:0000256" key="9">
    <source>
        <dbReference type="PROSITE-ProRule" id="PRU10125"/>
    </source>
</evidence>
<feature type="active site" description="Proton donor" evidence="8">
    <location>
        <position position="91"/>
    </location>
</feature>
<evidence type="ECO:0000256" key="5">
    <source>
        <dbReference type="ARBA" id="ARBA00023154"/>
    </source>
</evidence>
<feature type="site" description="Could be important to modulate the pK values of the two catalytic cysteine residues" evidence="8">
    <location>
        <position position="164"/>
    </location>
</feature>
<feature type="binding site" evidence="8">
    <location>
        <position position="82"/>
    </location>
    <ligand>
        <name>substrate</name>
    </ligand>
</feature>
<protein>
    <recommendedName>
        <fullName evidence="3 8">Diaminopimelate epimerase</fullName>
        <shortName evidence="8">DAP epimerase</shortName>
        <ecNumber evidence="3 8">5.1.1.7</ecNumber>
    </recommendedName>
    <alternativeName>
        <fullName evidence="8">PLP-independent amino acid racemase</fullName>
    </alternativeName>
</protein>
<evidence type="ECO:0000256" key="6">
    <source>
        <dbReference type="ARBA" id="ARBA00023235"/>
    </source>
</evidence>
<reference evidence="10" key="1">
    <citation type="submission" date="2021-01" db="EMBL/GenBank/DDBJ databases">
        <title>Whole genome shotgun sequence of Planosporangium mesophilum NBRC 109066.</title>
        <authorList>
            <person name="Komaki H."/>
            <person name="Tamura T."/>
        </authorList>
    </citation>
    <scope>NUCLEOTIDE SEQUENCE</scope>
    <source>
        <strain evidence="10">NBRC 109066</strain>
    </source>
</reference>
<feature type="binding site" evidence="8">
    <location>
        <begin position="229"/>
        <end position="230"/>
    </location>
    <ligand>
        <name>substrate</name>
    </ligand>
</feature>
<dbReference type="Pfam" id="PF01678">
    <property type="entry name" value="DAP_epimerase"/>
    <property type="match status" value="2"/>
</dbReference>
<comment type="subunit">
    <text evidence="8">Homodimer.</text>
</comment>
<dbReference type="GO" id="GO:0008837">
    <property type="term" value="F:diaminopimelate epimerase activity"/>
    <property type="evidence" value="ECO:0007669"/>
    <property type="project" value="UniProtKB-UniRule"/>
</dbReference>
<keyword evidence="11" id="KW-1185">Reference proteome</keyword>
<evidence type="ECO:0000256" key="1">
    <source>
        <dbReference type="ARBA" id="ARBA00005196"/>
    </source>
</evidence>
<sequence length="301" mass="31318">MTGVLLDDAALDYAKGHGTGNDFVILPDPQGRLPLTPRLVAALCDRRRGIGADGVLRVVRAEAHPDAARYAGEAEWFMDYWNADGTHAEMCGNGVRVYTRYLVEAGLAAGGEMTVATRAGVVRTVVGPDEIATGLSKPRLYGQSVARVEARRYVGESVDVGNPHLVCRVADIPALAALDLSTSPEFSDADFPAGVNVEFSAPAVPLPGVDLHVRMRVYERGSGETLSCGSGACAVAAVALADAGLSTGRVAVDVPGGRLTIVLDEEACWLMGPAVIVATGTVDPGALDVRLPDVDSREAAA</sequence>
<dbReference type="EMBL" id="BOON01000001">
    <property type="protein sequence ID" value="GII20541.1"/>
    <property type="molecule type" value="Genomic_DNA"/>
</dbReference>
<evidence type="ECO:0000256" key="3">
    <source>
        <dbReference type="ARBA" id="ARBA00013080"/>
    </source>
</evidence>
<comment type="subcellular location">
    <subcellularLocation>
        <location evidence="8">Cytoplasm</location>
    </subcellularLocation>
</comment>
<keyword evidence="6 8" id="KW-0413">Isomerase</keyword>
<comment type="similarity">
    <text evidence="2 8">Belongs to the diaminopimelate epimerase family.</text>
</comment>
<evidence type="ECO:0000256" key="8">
    <source>
        <dbReference type="HAMAP-Rule" id="MF_00197"/>
    </source>
</evidence>
<feature type="binding site" evidence="8">
    <location>
        <position position="162"/>
    </location>
    <ligand>
        <name>substrate</name>
    </ligand>
</feature>
<organism evidence="10 11">
    <name type="scientific">Planosporangium mesophilum</name>
    <dbReference type="NCBI Taxonomy" id="689768"/>
    <lineage>
        <taxon>Bacteria</taxon>
        <taxon>Bacillati</taxon>
        <taxon>Actinomycetota</taxon>
        <taxon>Actinomycetes</taxon>
        <taxon>Micromonosporales</taxon>
        <taxon>Micromonosporaceae</taxon>
        <taxon>Planosporangium</taxon>
    </lineage>
</organism>
<keyword evidence="5 8" id="KW-0457">Lysine biosynthesis</keyword>
<feature type="binding site" evidence="8">
    <location>
        <position position="21"/>
    </location>
    <ligand>
        <name>substrate</name>
    </ligand>
</feature>
<dbReference type="PROSITE" id="PS01326">
    <property type="entry name" value="DAP_EPIMERASE"/>
    <property type="match status" value="1"/>
</dbReference>
<gene>
    <name evidence="8 10" type="primary">dapF</name>
    <name evidence="10" type="ORF">Pme01_01380</name>
</gene>
<evidence type="ECO:0000256" key="2">
    <source>
        <dbReference type="ARBA" id="ARBA00010219"/>
    </source>
</evidence>
<dbReference type="InterPro" id="IPR001653">
    <property type="entry name" value="DAP_epimerase_DapF"/>
</dbReference>
<comment type="catalytic activity">
    <reaction evidence="7 8">
        <text>(2S,6S)-2,6-diaminopimelate = meso-2,6-diaminopimelate</text>
        <dbReference type="Rhea" id="RHEA:15393"/>
        <dbReference type="ChEBI" id="CHEBI:57609"/>
        <dbReference type="ChEBI" id="CHEBI:57791"/>
        <dbReference type="EC" id="5.1.1.7"/>
    </reaction>
</comment>